<evidence type="ECO:0000256" key="1">
    <source>
        <dbReference type="ARBA" id="ARBA00010552"/>
    </source>
</evidence>
<comment type="caution">
    <text evidence="2">The sequence shown here is derived from an EMBL/GenBank/DDBJ whole genome shotgun (WGS) entry which is preliminary data.</text>
</comment>
<dbReference type="PANTHER" id="PTHR47328:SF1">
    <property type="entry name" value="RUTC FAMILY PROTEIN YOAB"/>
    <property type="match status" value="1"/>
</dbReference>
<dbReference type="InterPro" id="IPR035709">
    <property type="entry name" value="YoaB-like"/>
</dbReference>
<protein>
    <submittedName>
        <fullName evidence="2">RidA family protein</fullName>
    </submittedName>
</protein>
<dbReference type="PANTHER" id="PTHR47328">
    <property type="match status" value="1"/>
</dbReference>
<dbReference type="CDD" id="cd06150">
    <property type="entry name" value="YjgF_YER057c_UK114_like_2"/>
    <property type="match status" value="1"/>
</dbReference>
<dbReference type="RefSeq" id="WP_118512035.1">
    <property type="nucleotide sequence ID" value="NZ_JBBMFC010000019.1"/>
</dbReference>
<organism evidence="2 3">
    <name type="scientific">Hominiventricola aquisgranensis</name>
    <dbReference type="NCBI Taxonomy" id="3133164"/>
    <lineage>
        <taxon>Bacteria</taxon>
        <taxon>Bacillati</taxon>
        <taxon>Bacillota</taxon>
        <taxon>Clostridia</taxon>
        <taxon>Lachnospirales</taxon>
        <taxon>Lachnospiraceae</taxon>
        <taxon>Hominiventricola</taxon>
    </lineage>
</organism>
<dbReference type="EMBL" id="JBBMFC010000019">
    <property type="protein sequence ID" value="MEQ2579390.1"/>
    <property type="molecule type" value="Genomic_DNA"/>
</dbReference>
<dbReference type="Proteomes" id="UP001470288">
    <property type="component" value="Unassembled WGS sequence"/>
</dbReference>
<proteinExistence type="inferred from homology"/>
<comment type="similarity">
    <text evidence="1">Belongs to the RutC family.</text>
</comment>
<reference evidence="2 3" key="1">
    <citation type="submission" date="2024-03" db="EMBL/GenBank/DDBJ databases">
        <title>Human intestinal bacterial collection.</title>
        <authorList>
            <person name="Pauvert C."/>
            <person name="Hitch T.C.A."/>
            <person name="Clavel T."/>
        </authorList>
    </citation>
    <scope>NUCLEOTIDE SEQUENCE [LARGE SCALE GENOMIC DNA]</scope>
    <source>
        <strain evidence="2 3">CLA-AA-H78B</strain>
    </source>
</reference>
<dbReference type="SUPFAM" id="SSF55298">
    <property type="entry name" value="YjgF-like"/>
    <property type="match status" value="1"/>
</dbReference>
<dbReference type="Pfam" id="PF01042">
    <property type="entry name" value="Ribonuc_L-PSP"/>
    <property type="match status" value="1"/>
</dbReference>
<dbReference type="InterPro" id="IPR006175">
    <property type="entry name" value="YjgF/YER057c/UK114"/>
</dbReference>
<dbReference type="InterPro" id="IPR035959">
    <property type="entry name" value="RutC-like_sf"/>
</dbReference>
<gene>
    <name evidence="2" type="ORF">WMO62_11210</name>
</gene>
<dbReference type="Gene3D" id="3.30.1330.40">
    <property type="entry name" value="RutC-like"/>
    <property type="match status" value="1"/>
</dbReference>
<accession>A0ABV1I2I5</accession>
<name>A0ABV1I2I5_9FIRM</name>
<evidence type="ECO:0000313" key="2">
    <source>
        <dbReference type="EMBL" id="MEQ2579390.1"/>
    </source>
</evidence>
<evidence type="ECO:0000313" key="3">
    <source>
        <dbReference type="Proteomes" id="UP001470288"/>
    </source>
</evidence>
<sequence length="116" mass="12811">MMIKHCDGNGRMSKAVIAGDTIYFCGQTSRDGGDIKVQTEAVLKKIDDLLAAYGTDKRHLIMVQIYLKNMEDFSGLNEVYDKWVEPGFEPARACVEAALAAPQILVEMVVTAVKKD</sequence>
<dbReference type="InterPro" id="IPR019897">
    <property type="entry name" value="RidA_CS"/>
</dbReference>
<keyword evidence="3" id="KW-1185">Reference proteome</keyword>
<dbReference type="PROSITE" id="PS01094">
    <property type="entry name" value="UPF0076"/>
    <property type="match status" value="1"/>
</dbReference>